<organism evidence="17 18">
    <name type="scientific">Rhododendron griersonianum</name>
    <dbReference type="NCBI Taxonomy" id="479676"/>
    <lineage>
        <taxon>Eukaryota</taxon>
        <taxon>Viridiplantae</taxon>
        <taxon>Streptophyta</taxon>
        <taxon>Embryophyta</taxon>
        <taxon>Tracheophyta</taxon>
        <taxon>Spermatophyta</taxon>
        <taxon>Magnoliopsida</taxon>
        <taxon>eudicotyledons</taxon>
        <taxon>Gunneridae</taxon>
        <taxon>Pentapetalae</taxon>
        <taxon>asterids</taxon>
        <taxon>Ericales</taxon>
        <taxon>Ericaceae</taxon>
        <taxon>Ericoideae</taxon>
        <taxon>Rhodoreae</taxon>
        <taxon>Rhododendron</taxon>
    </lineage>
</organism>
<accession>A0AAV6LQ60</accession>
<dbReference type="EMBL" id="JACTNZ010000001">
    <property type="protein sequence ID" value="KAG5567017.1"/>
    <property type="molecule type" value="Genomic_DNA"/>
</dbReference>
<evidence type="ECO:0000259" key="15">
    <source>
        <dbReference type="Pfam" id="PF07992"/>
    </source>
</evidence>
<dbReference type="Pfam" id="PF07992">
    <property type="entry name" value="Pyr_redox_2"/>
    <property type="match status" value="1"/>
</dbReference>
<dbReference type="EC" id="1.6.5.9" evidence="5"/>
<comment type="caution">
    <text evidence="17">The sequence shown here is derived from an EMBL/GenBank/DDBJ whole genome shotgun (WGS) entry which is preliminary data.</text>
</comment>
<evidence type="ECO:0000256" key="2">
    <source>
        <dbReference type="ARBA" id="ARBA00004275"/>
    </source>
</evidence>
<evidence type="ECO:0000256" key="13">
    <source>
        <dbReference type="ARBA" id="ARBA00047599"/>
    </source>
</evidence>
<dbReference type="AlphaFoldDB" id="A0AAV6LQ60"/>
<comment type="similarity">
    <text evidence="4">Belongs to the NADH dehydrogenase family.</text>
</comment>
<dbReference type="PRINTS" id="PR00368">
    <property type="entry name" value="FADPNR"/>
</dbReference>
<name>A0AAV6LQ60_9ERIC</name>
<keyword evidence="11" id="KW-0496">Mitochondrion</keyword>
<evidence type="ECO:0000256" key="10">
    <source>
        <dbReference type="ARBA" id="ARBA00023027"/>
    </source>
</evidence>
<feature type="domain" description="External alternative NADH-ubiquinone oxidoreductase-like C-terminal" evidence="16">
    <location>
        <begin position="478"/>
        <end position="544"/>
    </location>
</feature>
<keyword evidence="6" id="KW-0285">Flavoprotein</keyword>
<protein>
    <recommendedName>
        <fullName evidence="5">NADH:ubiquinone reductase (non-electrogenic)</fullName>
        <ecNumber evidence="5">1.6.5.9</ecNumber>
    </recommendedName>
</protein>
<sequence length="548" mass="60587">MPWFRNFLQLSTSTISRHSSLQRQAALSPPTSLTHSVTRFITTQSEPGRCAGLGPTKPDEKPRVVVVGSGWAGCRLMKGIDTSLYDVVCVSPRNHMVFTPLLASTCVGTLEFRSVAEPIGRIQPAISREPGSYFFLANCTGLDTDDHVVHCQTVTEGADSLDPWNFKLSYDKLVIAAGSQPLTFGIKGVLEHAIFLREVYHAQEIRRKLLLNLMLSDVPGVTEEEKSRLLHCVIVGGGPTGVEFSGELSDFIIKDVHQRYAHVKDYIRVTLIEVSAFKKFCDGFELLAQFFYLCLEADRNDAITSLLSFSIPVLMKFQKTLIQANEILSSFDDGLRKYATKQLVKSGVRLVRGVVKDVLPQKIVLSDGTDVPYGLLVWSTGVGPSPFIKNLELPKAPGGRIGVDEWLRVPSAQDVFSIGDCSGFLESTGKPVLPALAQVAERQGKYLANELNRVGKASGGHANAAKDIDFGKPFVYKHLGSMATIGRFKALVDLRQSKEAKGVSMAGFVSWFIWRSAYLTRVLSWRNRFYVAINWTTTFIFGRDISRI</sequence>
<dbReference type="Proteomes" id="UP000823749">
    <property type="component" value="Chromosome 1"/>
</dbReference>
<evidence type="ECO:0000256" key="1">
    <source>
        <dbReference type="ARBA" id="ARBA00001974"/>
    </source>
</evidence>
<comment type="catalytic activity">
    <reaction evidence="14">
        <text>a ubiquinone + NADH + H(+) = a ubiquinol + NAD(+)</text>
        <dbReference type="Rhea" id="RHEA:23152"/>
        <dbReference type="Rhea" id="RHEA-COMP:9565"/>
        <dbReference type="Rhea" id="RHEA-COMP:9566"/>
        <dbReference type="ChEBI" id="CHEBI:15378"/>
        <dbReference type="ChEBI" id="CHEBI:16389"/>
        <dbReference type="ChEBI" id="CHEBI:17976"/>
        <dbReference type="ChEBI" id="CHEBI:57540"/>
        <dbReference type="ChEBI" id="CHEBI:57945"/>
    </reaction>
</comment>
<dbReference type="SUPFAM" id="SSF51905">
    <property type="entry name" value="FAD/NAD(P)-binding domain"/>
    <property type="match status" value="1"/>
</dbReference>
<keyword evidence="12" id="KW-0576">Peroxisome</keyword>
<evidence type="ECO:0000256" key="11">
    <source>
        <dbReference type="ARBA" id="ARBA00023128"/>
    </source>
</evidence>
<keyword evidence="10" id="KW-0520">NAD</keyword>
<evidence type="ECO:0000256" key="6">
    <source>
        <dbReference type="ARBA" id="ARBA00022630"/>
    </source>
</evidence>
<reference evidence="17" key="1">
    <citation type="submission" date="2020-08" db="EMBL/GenBank/DDBJ databases">
        <title>Plant Genome Project.</title>
        <authorList>
            <person name="Zhang R.-G."/>
        </authorList>
    </citation>
    <scope>NUCLEOTIDE SEQUENCE</scope>
    <source>
        <strain evidence="17">WSP0</strain>
        <tissue evidence="17">Leaf</tissue>
    </source>
</reference>
<evidence type="ECO:0000256" key="5">
    <source>
        <dbReference type="ARBA" id="ARBA00012637"/>
    </source>
</evidence>
<comment type="subcellular location">
    <subcellularLocation>
        <location evidence="3">Mitochondrion inner membrane</location>
        <topology evidence="3">Peripheral membrane protein</topology>
    </subcellularLocation>
    <subcellularLocation>
        <location evidence="2">Peroxisome</location>
    </subcellularLocation>
</comment>
<evidence type="ECO:0000256" key="8">
    <source>
        <dbReference type="ARBA" id="ARBA00022827"/>
    </source>
</evidence>
<comment type="catalytic activity">
    <reaction evidence="13">
        <text>a quinone + NADH + H(+) = a quinol + NAD(+)</text>
        <dbReference type="Rhea" id="RHEA:46160"/>
        <dbReference type="ChEBI" id="CHEBI:15378"/>
        <dbReference type="ChEBI" id="CHEBI:24646"/>
        <dbReference type="ChEBI" id="CHEBI:57540"/>
        <dbReference type="ChEBI" id="CHEBI:57945"/>
        <dbReference type="ChEBI" id="CHEBI:132124"/>
        <dbReference type="EC" id="1.6.5.9"/>
    </reaction>
</comment>
<dbReference type="Gene3D" id="3.50.50.100">
    <property type="match status" value="2"/>
</dbReference>
<evidence type="ECO:0000313" key="18">
    <source>
        <dbReference type="Proteomes" id="UP000823749"/>
    </source>
</evidence>
<feature type="domain" description="FAD/NAD(P)-binding" evidence="15">
    <location>
        <begin position="63"/>
        <end position="444"/>
    </location>
</feature>
<evidence type="ECO:0000259" key="16">
    <source>
        <dbReference type="Pfam" id="PF22366"/>
    </source>
</evidence>
<dbReference type="PANTHER" id="PTHR43706:SF13">
    <property type="entry name" value="NADH DEHYDROGENASE-RELATED"/>
    <property type="match status" value="1"/>
</dbReference>
<keyword evidence="8" id="KW-0274">FAD</keyword>
<dbReference type="PANTHER" id="PTHR43706">
    <property type="entry name" value="NADH DEHYDROGENASE"/>
    <property type="match status" value="1"/>
</dbReference>
<evidence type="ECO:0000256" key="9">
    <source>
        <dbReference type="ARBA" id="ARBA00023002"/>
    </source>
</evidence>
<dbReference type="InterPro" id="IPR036188">
    <property type="entry name" value="FAD/NAD-bd_sf"/>
</dbReference>
<comment type="cofactor">
    <cofactor evidence="1">
        <name>FAD</name>
        <dbReference type="ChEBI" id="CHEBI:57692"/>
    </cofactor>
</comment>
<keyword evidence="9" id="KW-0560">Oxidoreductase</keyword>
<dbReference type="GO" id="GO:0005777">
    <property type="term" value="C:peroxisome"/>
    <property type="evidence" value="ECO:0007669"/>
    <property type="project" value="UniProtKB-SubCell"/>
</dbReference>
<evidence type="ECO:0000256" key="3">
    <source>
        <dbReference type="ARBA" id="ARBA00004637"/>
    </source>
</evidence>
<keyword evidence="7" id="KW-0999">Mitochondrion inner membrane</keyword>
<keyword evidence="7" id="KW-0472">Membrane</keyword>
<keyword evidence="18" id="KW-1185">Reference proteome</keyword>
<dbReference type="GO" id="GO:0050136">
    <property type="term" value="F:NADH dehydrogenase (quinone) (non-electrogenic) activity"/>
    <property type="evidence" value="ECO:0007669"/>
    <property type="project" value="UniProtKB-EC"/>
</dbReference>
<dbReference type="Pfam" id="PF22366">
    <property type="entry name" value="NDH2_C"/>
    <property type="match status" value="1"/>
</dbReference>
<dbReference type="InterPro" id="IPR054585">
    <property type="entry name" value="NDH2-like_C"/>
</dbReference>
<evidence type="ECO:0000256" key="7">
    <source>
        <dbReference type="ARBA" id="ARBA00022792"/>
    </source>
</evidence>
<evidence type="ECO:0000256" key="4">
    <source>
        <dbReference type="ARBA" id="ARBA00005272"/>
    </source>
</evidence>
<proteinExistence type="inferred from homology"/>
<evidence type="ECO:0000313" key="17">
    <source>
        <dbReference type="EMBL" id="KAG5567017.1"/>
    </source>
</evidence>
<dbReference type="InterPro" id="IPR023753">
    <property type="entry name" value="FAD/NAD-binding_dom"/>
</dbReference>
<gene>
    <name evidence="17" type="ORF">RHGRI_002546</name>
</gene>
<evidence type="ECO:0000256" key="14">
    <source>
        <dbReference type="ARBA" id="ARBA00049010"/>
    </source>
</evidence>
<evidence type="ECO:0000256" key="12">
    <source>
        <dbReference type="ARBA" id="ARBA00023140"/>
    </source>
</evidence>
<dbReference type="InterPro" id="IPR045024">
    <property type="entry name" value="NDH-2"/>
</dbReference>
<dbReference type="GO" id="GO:0005743">
    <property type="term" value="C:mitochondrial inner membrane"/>
    <property type="evidence" value="ECO:0007669"/>
    <property type="project" value="UniProtKB-SubCell"/>
</dbReference>